<reference evidence="13" key="1">
    <citation type="journal article" date="2008" name="Nature">
        <title>The amphioxus genome and the evolution of the chordate karyotype.</title>
        <authorList>
            <consortium name="US DOE Joint Genome Institute (JGI-PGF)"/>
            <person name="Putnam N.H."/>
            <person name="Butts T."/>
            <person name="Ferrier D.E.K."/>
            <person name="Furlong R.F."/>
            <person name="Hellsten U."/>
            <person name="Kawashima T."/>
            <person name="Robinson-Rechavi M."/>
            <person name="Shoguchi E."/>
            <person name="Terry A."/>
            <person name="Yu J.-K."/>
            <person name="Benito-Gutierrez E.L."/>
            <person name="Dubchak I."/>
            <person name="Garcia-Fernandez J."/>
            <person name="Gibson-Brown J.J."/>
            <person name="Grigoriev I.V."/>
            <person name="Horton A.C."/>
            <person name="de Jong P.J."/>
            <person name="Jurka J."/>
            <person name="Kapitonov V.V."/>
            <person name="Kohara Y."/>
            <person name="Kuroki Y."/>
            <person name="Lindquist E."/>
            <person name="Lucas S."/>
            <person name="Osoegawa K."/>
            <person name="Pennacchio L.A."/>
            <person name="Salamov A.A."/>
            <person name="Satou Y."/>
            <person name="Sauka-Spengler T."/>
            <person name="Schmutz J."/>
            <person name="Shin-I T."/>
            <person name="Toyoda A."/>
            <person name="Bronner-Fraser M."/>
            <person name="Fujiyama A."/>
            <person name="Holland L.Z."/>
            <person name="Holland P.W.H."/>
            <person name="Satoh N."/>
            <person name="Rokhsar D.S."/>
        </authorList>
    </citation>
    <scope>NUCLEOTIDE SEQUENCE [LARGE SCALE GENOMIC DNA]</scope>
    <source>
        <strain evidence="13">S238N-H82</strain>
        <tissue evidence="13">Testes</tissue>
    </source>
</reference>
<feature type="disulfide bond" evidence="9">
    <location>
        <begin position="923"/>
        <end position="938"/>
    </location>
</feature>
<feature type="disulfide bond" evidence="9">
    <location>
        <begin position="139"/>
        <end position="154"/>
    </location>
</feature>
<dbReference type="CDD" id="cd00112">
    <property type="entry name" value="LDLa"/>
    <property type="match status" value="22"/>
</dbReference>
<name>C3ZFK2_BRAFL</name>
<evidence type="ECO:0000259" key="12">
    <source>
        <dbReference type="PROSITE" id="PS50022"/>
    </source>
</evidence>
<dbReference type="PROSITE" id="PS50068">
    <property type="entry name" value="LDLRA_2"/>
    <property type="match status" value="26"/>
</dbReference>
<feature type="disulfide bond" evidence="9">
    <location>
        <begin position="602"/>
        <end position="617"/>
    </location>
</feature>
<feature type="domain" description="F5/8 type C" evidence="12">
    <location>
        <begin position="981"/>
        <end position="1135"/>
    </location>
</feature>
<dbReference type="EMBL" id="GG666613">
    <property type="protein sequence ID" value="EEN48756.1"/>
    <property type="molecule type" value="Genomic_DNA"/>
</dbReference>
<feature type="compositionally biased region" description="Low complexity" evidence="10">
    <location>
        <begin position="1565"/>
        <end position="1581"/>
    </location>
</feature>
<dbReference type="SMART" id="SM00192">
    <property type="entry name" value="LDLa"/>
    <property type="match status" value="27"/>
</dbReference>
<feature type="disulfide bond" evidence="9">
    <location>
        <begin position="432"/>
        <end position="447"/>
    </location>
</feature>
<keyword evidence="6 9" id="KW-1015">Disulfide bond</keyword>
<feature type="region of interest" description="Disordered" evidence="10">
    <location>
        <begin position="1521"/>
        <end position="1581"/>
    </location>
</feature>
<evidence type="ECO:0000256" key="2">
    <source>
        <dbReference type="ARBA" id="ARBA00022692"/>
    </source>
</evidence>
<evidence type="ECO:0000256" key="1">
    <source>
        <dbReference type="ARBA" id="ARBA00004167"/>
    </source>
</evidence>
<dbReference type="eggNOG" id="KOG3509">
    <property type="taxonomic scope" value="Eukaryota"/>
</dbReference>
<dbReference type="GO" id="GO:0016020">
    <property type="term" value="C:membrane"/>
    <property type="evidence" value="ECO:0007669"/>
    <property type="project" value="UniProtKB-SubCell"/>
</dbReference>
<comment type="subcellular location">
    <subcellularLocation>
        <location evidence="1">Membrane</location>
        <topology evidence="1">Single-pass membrane protein</topology>
    </subcellularLocation>
</comment>
<feature type="disulfide bond" evidence="9">
    <location>
        <begin position="622"/>
        <end position="634"/>
    </location>
</feature>
<evidence type="ECO:0000256" key="5">
    <source>
        <dbReference type="ARBA" id="ARBA00023136"/>
    </source>
</evidence>
<accession>C3ZFK2</accession>
<keyword evidence="8" id="KW-0325">Glycoprotein</keyword>
<evidence type="ECO:0000313" key="13">
    <source>
        <dbReference type="EMBL" id="EEN48756.1"/>
    </source>
</evidence>
<evidence type="ECO:0000256" key="8">
    <source>
        <dbReference type="ARBA" id="ARBA00023180"/>
    </source>
</evidence>
<keyword evidence="4" id="KW-1133">Transmembrane helix</keyword>
<dbReference type="SMART" id="SM00231">
    <property type="entry name" value="FA58C"/>
    <property type="match status" value="2"/>
</dbReference>
<dbReference type="Gene3D" id="4.10.400.10">
    <property type="entry name" value="Low-density Lipoprotein Receptor"/>
    <property type="match status" value="27"/>
</dbReference>
<keyword evidence="11" id="KW-0732">Signal</keyword>
<feature type="disulfide bond" evidence="9">
    <location>
        <begin position="1458"/>
        <end position="1473"/>
    </location>
</feature>
<feature type="domain" description="F5/8 type C" evidence="12">
    <location>
        <begin position="1147"/>
        <end position="1305"/>
    </location>
</feature>
<feature type="disulfide bond" evidence="9">
    <location>
        <begin position="305"/>
        <end position="320"/>
    </location>
</feature>
<feature type="signal peptide" evidence="11">
    <location>
        <begin position="1"/>
        <end position="19"/>
    </location>
</feature>
<feature type="disulfide bond" evidence="9">
    <location>
        <begin position="53"/>
        <end position="68"/>
    </location>
</feature>
<feature type="disulfide bond" evidence="9">
    <location>
        <begin position="98"/>
        <end position="113"/>
    </location>
</feature>
<evidence type="ECO:0000256" key="9">
    <source>
        <dbReference type="PROSITE-ProRule" id="PRU00124"/>
    </source>
</evidence>
<organism>
    <name type="scientific">Branchiostoma floridae</name>
    <name type="common">Florida lancelet</name>
    <name type="synonym">Amphioxus</name>
    <dbReference type="NCBI Taxonomy" id="7739"/>
    <lineage>
        <taxon>Eukaryota</taxon>
        <taxon>Metazoa</taxon>
        <taxon>Chordata</taxon>
        <taxon>Cephalochordata</taxon>
        <taxon>Leptocardii</taxon>
        <taxon>Amphioxiformes</taxon>
        <taxon>Branchiostomatidae</taxon>
        <taxon>Branchiostoma</taxon>
    </lineage>
</organism>
<feature type="disulfide bond" evidence="9">
    <location>
        <begin position="950"/>
        <end position="968"/>
    </location>
</feature>
<dbReference type="InterPro" id="IPR023415">
    <property type="entry name" value="LDLR_class-A_CS"/>
</dbReference>
<evidence type="ECO:0000256" key="3">
    <source>
        <dbReference type="ARBA" id="ARBA00022737"/>
    </source>
</evidence>
<feature type="disulfide bond" evidence="9">
    <location>
        <begin position="221"/>
        <end position="236"/>
    </location>
</feature>
<feature type="disulfide bond" evidence="9">
    <location>
        <begin position="962"/>
        <end position="977"/>
    </location>
</feature>
<dbReference type="PANTHER" id="PTHR22722:SF15">
    <property type="entry name" value="LOW-DENSITY LIPOPROTEIN RECEPTOR-RELATED"/>
    <property type="match status" value="1"/>
</dbReference>
<keyword evidence="2" id="KW-0812">Transmembrane</keyword>
<feature type="disulfide bond" evidence="9">
    <location>
        <begin position="1507"/>
        <end position="1522"/>
    </location>
</feature>
<dbReference type="eggNOG" id="KOG1215">
    <property type="taxonomic scope" value="Eukaryota"/>
</dbReference>
<feature type="disulfide bond" evidence="9">
    <location>
        <begin position="345"/>
        <end position="360"/>
    </location>
</feature>
<sequence>MATGLLLFMCLMSVEYVALQSTDGGIECTAFESEYELFRCGSSGTCVLPQEVCDGRNDCSDGSDEEDCWSKECPQSSPFDVPVRCESSGACVSEWETCNGYDDCPDGSDEKDCSGKECPIPGDFRCVSSGACVRGWDTCNGVDDCPDGSDERDCSGEECPIPGDFRCESSGACVRGWDTCNGFDDCPDGSDERDCSGGECPNPDDFKCASSGACISEWKACNGVDDCPDGSDERDCSSEVCPNPSYFRCKSSGICVSGFKICNAVADCTDGSDEEDCWRKECHFQLGSQVRCESSGACVSAWDTCNGIDDCPDGSDERDCMEKECFHDLLFKCTDGICVAKLGVCDGDADCTDGSDEEDCLRVECPEPDDFKCESSGKCVRHDQICDGASDCADGSDEEDCWSRECPQIPGFPQTFFRCNGTGGCVPEWNVCNGETDCTDGSDEEDCWSKECPLSFFGTFFRCESSGACVYEFVVCDSNADCTDGSDEKDCSGGECPNPDDFKCESSGRCVDAYNICDGNANCADGSDERYCMSEGCPDPSYFKCESSGTCVPEYHICNGYAECPDGSDEHDCWSKECHFSAHFGIFRCESSGACVPEVFTCDGYDNCPDLSDERDCMDKECFSDQFQCRSGICVSKLDVCDDNADCDDGSDEEDCWNKECPQLLPADELFRCESSGACVTPSQMCNGVNDCADGSDEGCWNEDCPYADFFKCAGGGKTCVHPQKRCDGLTDCQDGSDENCVVTECPINDFICKNYEACVNREQQCDGHEDCSDGSDEGECWDKECLLSDSFKCKSSGKCVNETTNRCDGVVDCHREGVHDESDESGCVCTSVEFRCENSCVEPSGVCNGFPDCGDSSDELLCQSCEEKGLWQCDSGECINNASVCDGDKDCSSGTDEENCSAPCNGLQLECDGGCLPKYRACDGLVDCANGEDEINCTFRGCDANQFPCADGTCLLESQLCDNLTDCSGGEDEEDCGGNVPPPGFSLGLASRYIPDVFITASSEYKPEFASSQARHTPPTTPGYCWVPSTVEDQWIQIYFGKTTNVTGVVISGGGPNWDLGSWVTSFTLAFSMNGNEWSPYVGISNDTQVFQGNRDRYNKVSRPLPIPVTSRYIRLYPTGYEGWVAMVMEVYVTNDENAWSVQGDYVPLGVGIDVGNTAVAPKIPNLHITASSRDGDFFPWLARLNNGGRLGWGAGWSPGGQDIVPWLQIKHDNIYEVAGVVTQGAYNLERWVTSYTLAFSVNGETWTPYSQSTWDVKVLTGNMDNYRYARILLDKPVIALYTRFYPQPDPFRKPALRVEILVKDEIDSQYMSCWDGTSPGRGSGVFHTFQACDGVEDCSTGKDEENCNDCALECQTGFSSCVPSSWICDEIEDCVDGKDEQGCVKGVPKRCFFTCRNNVTCLPSRQLGDGHHDCSYGEDEIPSNVEDAVRRLWGSCRFNCPAVYGNASCVPDAFVCDGDADCLGEEDEQGCSVVEERQNDDCDTVSCDTPGNAMGSICVPSYWVCDGYPNCASGEDEQGCGNSDRVSTQTSSAPSDGLRTAADGQEENWGPTDGQQPQDESNAPQSSGQGSPVGGSQASHRPKDLALVWMIVAGLGGQLFYRLVF</sequence>
<protein>
    <recommendedName>
        <fullName evidence="12">F5/8 type C domain-containing protein</fullName>
    </recommendedName>
</protein>
<feature type="chain" id="PRO_5002936768" description="F5/8 type C domain-containing protein" evidence="11">
    <location>
        <begin position="20"/>
        <end position="1607"/>
    </location>
</feature>
<dbReference type="PROSITE" id="PS50022">
    <property type="entry name" value="FA58C_3"/>
    <property type="match status" value="2"/>
</dbReference>
<comment type="caution">
    <text evidence="9">Lacks conserved residue(s) required for the propagation of feature annotation.</text>
</comment>
<feature type="compositionally biased region" description="Polar residues" evidence="10">
    <location>
        <begin position="1522"/>
        <end position="1536"/>
    </location>
</feature>
<evidence type="ECO:0000256" key="4">
    <source>
        <dbReference type="ARBA" id="ARBA00022989"/>
    </source>
</evidence>
<feature type="disulfide bond" evidence="9">
    <location>
        <begin position="629"/>
        <end position="647"/>
    </location>
</feature>
<gene>
    <name evidence="13" type="ORF">BRAFLDRAFT_67185</name>
</gene>
<dbReference type="Pfam" id="PF00057">
    <property type="entry name" value="Ldl_recept_a"/>
    <property type="match status" value="18"/>
</dbReference>
<dbReference type="SUPFAM" id="SSF49785">
    <property type="entry name" value="Galactose-binding domain-like"/>
    <property type="match status" value="2"/>
</dbReference>
<dbReference type="Pfam" id="PF00754">
    <property type="entry name" value="F5_F8_type_C"/>
    <property type="match status" value="2"/>
</dbReference>
<dbReference type="InterPro" id="IPR036055">
    <property type="entry name" value="LDL_receptor-like_sf"/>
</dbReference>
<evidence type="ECO:0000256" key="10">
    <source>
        <dbReference type="SAM" id="MobiDB-lite"/>
    </source>
</evidence>
<dbReference type="CDD" id="cd00057">
    <property type="entry name" value="FA58C"/>
    <property type="match status" value="2"/>
</dbReference>
<dbReference type="InterPro" id="IPR002172">
    <property type="entry name" value="LDrepeatLR_classA_rpt"/>
</dbReference>
<feature type="disulfide bond" evidence="9">
    <location>
        <begin position="943"/>
        <end position="955"/>
    </location>
</feature>
<evidence type="ECO:0000256" key="7">
    <source>
        <dbReference type="ARBA" id="ARBA00023170"/>
    </source>
</evidence>
<dbReference type="STRING" id="7739.C3ZFK2"/>
<dbReference type="InterPro" id="IPR000421">
    <property type="entry name" value="FA58C"/>
</dbReference>
<feature type="disulfide bond" evidence="9">
    <location>
        <begin position="1370"/>
        <end position="1385"/>
    </location>
</feature>
<feature type="disulfide bond" evidence="9">
    <location>
        <begin position="386"/>
        <end position="401"/>
    </location>
</feature>
<feature type="disulfide bond" evidence="9">
    <location>
        <begin position="874"/>
        <end position="892"/>
    </location>
</feature>
<evidence type="ECO:0000256" key="6">
    <source>
        <dbReference type="ARBA" id="ARBA00023157"/>
    </source>
</evidence>
<dbReference type="InterPro" id="IPR051221">
    <property type="entry name" value="LDLR-related"/>
</dbReference>
<dbReference type="Gene3D" id="2.60.120.260">
    <property type="entry name" value="Galactose-binding domain-like"/>
    <property type="match status" value="2"/>
</dbReference>
<feature type="disulfide bond" evidence="9">
    <location>
        <begin position="517"/>
        <end position="532"/>
    </location>
</feature>
<feature type="disulfide bond" evidence="9">
    <location>
        <begin position="476"/>
        <end position="491"/>
    </location>
</feature>
<feature type="disulfide bond" evidence="9">
    <location>
        <begin position="558"/>
        <end position="573"/>
    </location>
</feature>
<dbReference type="SUPFAM" id="SSF57424">
    <property type="entry name" value="LDL receptor-like module"/>
    <property type="match status" value="26"/>
</dbReference>
<keyword evidence="3" id="KW-0677">Repeat</keyword>
<keyword evidence="5" id="KW-0472">Membrane</keyword>
<dbReference type="InterPro" id="IPR008979">
    <property type="entry name" value="Galactose-bd-like_sf"/>
</dbReference>
<feature type="disulfide bond" evidence="9">
    <location>
        <begin position="262"/>
        <end position="277"/>
    </location>
</feature>
<feature type="compositionally biased region" description="Polar residues" evidence="10">
    <location>
        <begin position="1555"/>
        <end position="1564"/>
    </location>
</feature>
<feature type="disulfide bond" evidence="9">
    <location>
        <begin position="848"/>
        <end position="863"/>
    </location>
</feature>
<dbReference type="PRINTS" id="PR00261">
    <property type="entry name" value="LDLRECEPTOR"/>
</dbReference>
<evidence type="ECO:0000256" key="11">
    <source>
        <dbReference type="SAM" id="SignalP"/>
    </source>
</evidence>
<feature type="disulfide bond" evidence="9">
    <location>
        <begin position="180"/>
        <end position="195"/>
    </location>
</feature>
<feature type="disulfide bond" evidence="9">
    <location>
        <begin position="886"/>
        <end position="901"/>
    </location>
</feature>
<keyword evidence="7" id="KW-0675">Receptor</keyword>
<feature type="disulfide bond" evidence="9">
    <location>
        <begin position="766"/>
        <end position="781"/>
    </location>
</feature>
<feature type="disulfide bond" evidence="9">
    <location>
        <begin position="333"/>
        <end position="351"/>
    </location>
</feature>
<feature type="disulfide bond" evidence="9">
    <location>
        <begin position="641"/>
        <end position="656"/>
    </location>
</feature>
<dbReference type="PANTHER" id="PTHR22722">
    <property type="entry name" value="LOW-DENSITY LIPOPROTEIN RECEPTOR-RELATED PROTEIN 2-RELATED"/>
    <property type="match status" value="1"/>
</dbReference>
<proteinExistence type="predicted"/>
<dbReference type="PROSITE" id="PS01209">
    <property type="entry name" value="LDLRA_1"/>
    <property type="match status" value="12"/>
</dbReference>
<dbReference type="InParanoid" id="C3ZFK2"/>